<organism evidence="3 4">
    <name type="scientific">Nesterenkonia cremea</name>
    <dbReference type="NCBI Taxonomy" id="1882340"/>
    <lineage>
        <taxon>Bacteria</taxon>
        <taxon>Bacillati</taxon>
        <taxon>Actinomycetota</taxon>
        <taxon>Actinomycetes</taxon>
        <taxon>Micrococcales</taxon>
        <taxon>Micrococcaceae</taxon>
        <taxon>Nesterenkonia</taxon>
    </lineage>
</organism>
<evidence type="ECO:0000313" key="3">
    <source>
        <dbReference type="EMBL" id="GGE61612.1"/>
    </source>
</evidence>
<feature type="transmembrane region" description="Helical" evidence="2">
    <location>
        <begin position="97"/>
        <end position="115"/>
    </location>
</feature>
<evidence type="ECO:0000256" key="1">
    <source>
        <dbReference type="SAM" id="MobiDB-lite"/>
    </source>
</evidence>
<dbReference type="Proteomes" id="UP000633136">
    <property type="component" value="Unassembled WGS sequence"/>
</dbReference>
<feature type="transmembrane region" description="Helical" evidence="2">
    <location>
        <begin position="70"/>
        <end position="91"/>
    </location>
</feature>
<keyword evidence="2" id="KW-0812">Transmembrane</keyword>
<name>A0A917AMP2_9MICC</name>
<comment type="caution">
    <text evidence="3">The sequence shown here is derived from an EMBL/GenBank/DDBJ whole genome shotgun (WGS) entry which is preliminary data.</text>
</comment>
<proteinExistence type="predicted"/>
<sequence>MSKKRDDGQGSSRRSRPVRNYRIESDQPGNRRPGGPPARGPRDHTVDDSGLDDFTPPNPGNPLAGAKPGVVLGAALALLGIVALVVVPFLPISAPTWTVPALIGVVLLGLVVLFMQMPRHRSDGGDGAQV</sequence>
<dbReference type="AlphaFoldDB" id="A0A917AMP2"/>
<reference evidence="3" key="1">
    <citation type="journal article" date="2014" name="Int. J. Syst. Evol. Microbiol.">
        <title>Complete genome sequence of Corynebacterium casei LMG S-19264T (=DSM 44701T), isolated from a smear-ripened cheese.</title>
        <authorList>
            <consortium name="US DOE Joint Genome Institute (JGI-PGF)"/>
            <person name="Walter F."/>
            <person name="Albersmeier A."/>
            <person name="Kalinowski J."/>
            <person name="Ruckert C."/>
        </authorList>
    </citation>
    <scope>NUCLEOTIDE SEQUENCE</scope>
    <source>
        <strain evidence="3">CGMCC 1.15388</strain>
    </source>
</reference>
<evidence type="ECO:0000313" key="4">
    <source>
        <dbReference type="Proteomes" id="UP000633136"/>
    </source>
</evidence>
<dbReference type="EMBL" id="BMIS01000002">
    <property type="protein sequence ID" value="GGE61612.1"/>
    <property type="molecule type" value="Genomic_DNA"/>
</dbReference>
<keyword evidence="4" id="KW-1185">Reference proteome</keyword>
<keyword evidence="2" id="KW-0472">Membrane</keyword>
<feature type="region of interest" description="Disordered" evidence="1">
    <location>
        <begin position="1"/>
        <end position="66"/>
    </location>
</feature>
<gene>
    <name evidence="3" type="ORF">GCM10011401_05660</name>
</gene>
<accession>A0A917AMP2</accession>
<evidence type="ECO:0000256" key="2">
    <source>
        <dbReference type="SAM" id="Phobius"/>
    </source>
</evidence>
<dbReference type="RefSeq" id="WP_188682620.1">
    <property type="nucleotide sequence ID" value="NZ_BMIS01000002.1"/>
</dbReference>
<protein>
    <submittedName>
        <fullName evidence="3">Uncharacterized protein</fullName>
    </submittedName>
</protein>
<keyword evidence="2" id="KW-1133">Transmembrane helix</keyword>
<reference evidence="3" key="2">
    <citation type="submission" date="2020-09" db="EMBL/GenBank/DDBJ databases">
        <authorList>
            <person name="Sun Q."/>
            <person name="Zhou Y."/>
        </authorList>
    </citation>
    <scope>NUCLEOTIDE SEQUENCE</scope>
    <source>
        <strain evidence="3">CGMCC 1.15388</strain>
    </source>
</reference>